<feature type="region of interest" description="Disordered" evidence="1">
    <location>
        <begin position="18"/>
        <end position="50"/>
    </location>
</feature>
<accession>G0UXA6</accession>
<proteinExistence type="predicted"/>
<dbReference type="AlphaFoldDB" id="G0UXA6"/>
<sequence>MLRRTPFSRWVPQYFRQPMRKTRGQRRGSSNTASAVREGNKVRFSSDDQQKATCDEDLRRRISSACETRKLDGNASSVDSPRFYRSPEIVALMKKACALLNKWHQLDTSLVNQEIRTKLRVPYTHPLYGVGEYPVEKLPNAISASGLSFACKTEVLGVFKTVLPPAPPQSSVLDCSNEASVQQPGRQTHVCDVTKRRLSVIPDDAASDALTYLRRIRGDCTEKWQDAPNNGTTLQSVGCAVLSLHDVVVLLQLYEAAESEDGVLLLQFMDQVRRVVLSSCRDGESGVAATCGGGVVAQLLLCFSSLGLMEESVLQQLINPRGPFLTKQQVRCYDVCDLVRLLVAFHRFGLHHEKCFAFVIGALRDKLLRKPLRSFSRQSLTLNQFSSTMKLPEEDTVAQCVRELTVNDLLESLTGISLSIHRERAVVDFLLSLIITTVRYEEKTVAGSHSVNLTDCAMRDQTTMNHKQKWVLARAFQVHRAAKISEQMELPQPALPHLLEYLAVRYRGIIVDGGDGEITPENVGFFDTVTADLVKVARSGYGVK</sequence>
<dbReference type="VEuPathDB" id="TriTrypDB:TcIL3000_10_7990"/>
<evidence type="ECO:0000313" key="2">
    <source>
        <dbReference type="EMBL" id="CCC94023.1"/>
    </source>
</evidence>
<protein>
    <submittedName>
        <fullName evidence="2">Uncharacterized protein</fullName>
    </submittedName>
</protein>
<evidence type="ECO:0000256" key="1">
    <source>
        <dbReference type="SAM" id="MobiDB-lite"/>
    </source>
</evidence>
<name>G0UXA6_TRYCI</name>
<organism evidence="2">
    <name type="scientific">Trypanosoma congolense (strain IL3000)</name>
    <dbReference type="NCBI Taxonomy" id="1068625"/>
    <lineage>
        <taxon>Eukaryota</taxon>
        <taxon>Discoba</taxon>
        <taxon>Euglenozoa</taxon>
        <taxon>Kinetoplastea</taxon>
        <taxon>Metakinetoplastina</taxon>
        <taxon>Trypanosomatida</taxon>
        <taxon>Trypanosomatidae</taxon>
        <taxon>Trypanosoma</taxon>
        <taxon>Nannomonas</taxon>
    </lineage>
</organism>
<reference evidence="2" key="1">
    <citation type="journal article" date="2012" name="Proc. Natl. Acad. Sci. U.S.A.">
        <title>Antigenic diversity is generated by distinct evolutionary mechanisms in African trypanosome species.</title>
        <authorList>
            <person name="Jackson A.P."/>
            <person name="Berry A."/>
            <person name="Aslett M."/>
            <person name="Allison H.C."/>
            <person name="Burton P."/>
            <person name="Vavrova-Anderson J."/>
            <person name="Brown R."/>
            <person name="Browne H."/>
            <person name="Corton N."/>
            <person name="Hauser H."/>
            <person name="Gamble J."/>
            <person name="Gilderthorp R."/>
            <person name="Marcello L."/>
            <person name="McQuillan J."/>
            <person name="Otto T.D."/>
            <person name="Quail M.A."/>
            <person name="Sanders M.J."/>
            <person name="van Tonder A."/>
            <person name="Ginger M.L."/>
            <person name="Field M.C."/>
            <person name="Barry J.D."/>
            <person name="Hertz-Fowler C."/>
            <person name="Berriman M."/>
        </authorList>
    </citation>
    <scope>NUCLEOTIDE SEQUENCE</scope>
    <source>
        <strain evidence="2">IL3000</strain>
    </source>
</reference>
<feature type="compositionally biased region" description="Basic and acidic residues" evidence="1">
    <location>
        <begin position="38"/>
        <end position="50"/>
    </location>
</feature>
<gene>
    <name evidence="2" type="ORF">TCIL3000_10_7990</name>
</gene>
<dbReference type="EMBL" id="HE575323">
    <property type="protein sequence ID" value="CCC94023.1"/>
    <property type="molecule type" value="Genomic_DNA"/>
</dbReference>